<evidence type="ECO:0000313" key="4">
    <source>
        <dbReference type="Proteomes" id="UP000251120"/>
    </source>
</evidence>
<dbReference type="Proteomes" id="UP000251120">
    <property type="component" value="Chromosome"/>
</dbReference>
<evidence type="ECO:0000313" key="3">
    <source>
        <dbReference type="EMBL" id="QIW12979.1"/>
    </source>
</evidence>
<dbReference type="EMBL" id="CP043424">
    <property type="protein sequence ID" value="QIW12979.1"/>
    <property type="molecule type" value="Genomic_DNA"/>
</dbReference>
<evidence type="ECO:0000256" key="1">
    <source>
        <dbReference type="SAM" id="Phobius"/>
    </source>
</evidence>
<evidence type="ECO:0000313" key="5">
    <source>
        <dbReference type="Proteomes" id="UP000681131"/>
    </source>
</evidence>
<keyword evidence="1" id="KW-0812">Transmembrane</keyword>
<keyword evidence="5" id="KW-1185">Reference proteome</keyword>
<proteinExistence type="predicted"/>
<dbReference type="RefSeq" id="WP_112870927.1">
    <property type="nucleotide sequence ID" value="NZ_CP021781.1"/>
</dbReference>
<protein>
    <submittedName>
        <fullName evidence="2">Uncharacterized protein</fullName>
    </submittedName>
</protein>
<sequence length="70" mass="7562">MKKILKKIKLTINIPLVIFLLISGSLLLIANINSSPVDQAKETVNNTVDQVSEKLNNAADDSTPLADDSN</sequence>
<reference evidence="2 4" key="1">
    <citation type="submission" date="2017-06" db="EMBL/GenBank/DDBJ databases">
        <title>Complete genome of Francisella adeliensis.</title>
        <authorList>
            <person name="Vallesi A."/>
            <person name="Sjodin A."/>
        </authorList>
    </citation>
    <scope>NUCLEOTIDE SEQUENCE [LARGE SCALE GENOMIC DNA]</scope>
    <source>
        <strain evidence="2 4">FDC440</strain>
    </source>
</reference>
<feature type="transmembrane region" description="Helical" evidence="1">
    <location>
        <begin position="12"/>
        <end position="32"/>
    </location>
</feature>
<name>A0A2Z4Y0S6_9GAMM</name>
<accession>A0A2Z4Y0S6</accession>
<evidence type="ECO:0000313" key="2">
    <source>
        <dbReference type="EMBL" id="AXA34757.1"/>
    </source>
</evidence>
<dbReference type="EMBL" id="CP021781">
    <property type="protein sequence ID" value="AXA34757.1"/>
    <property type="molecule type" value="Genomic_DNA"/>
</dbReference>
<dbReference type="AlphaFoldDB" id="A0A2Z4Y0S6"/>
<keyword evidence="1" id="KW-0472">Membrane</keyword>
<dbReference type="KEGG" id="fad:CDH04_07610"/>
<reference evidence="3 5" key="2">
    <citation type="submission" date="2019-08" db="EMBL/GenBank/DDBJ databases">
        <title>Complete genome sequences of Francisella adeliensis (FSC1325 and FSC1326).</title>
        <authorList>
            <person name="Ohrman C."/>
            <person name="Uneklint I."/>
            <person name="Vallesi A."/>
            <person name="Karlsson L."/>
            <person name="Sjodin A."/>
        </authorList>
    </citation>
    <scope>NUCLEOTIDE SEQUENCE [LARGE SCALE GENOMIC DNA]</scope>
    <source>
        <strain evidence="3 5">FSC1325</strain>
    </source>
</reference>
<gene>
    <name evidence="2" type="ORF">CDH04_07610</name>
    <name evidence="3" type="ORF">FZC43_07615</name>
</gene>
<keyword evidence="1" id="KW-1133">Transmembrane helix</keyword>
<organism evidence="2 4">
    <name type="scientific">Francisella adeliensis</name>
    <dbReference type="NCBI Taxonomy" id="2007306"/>
    <lineage>
        <taxon>Bacteria</taxon>
        <taxon>Pseudomonadati</taxon>
        <taxon>Pseudomonadota</taxon>
        <taxon>Gammaproteobacteria</taxon>
        <taxon>Thiotrichales</taxon>
        <taxon>Francisellaceae</taxon>
        <taxon>Francisella</taxon>
    </lineage>
</organism>
<dbReference type="Proteomes" id="UP000681131">
    <property type="component" value="Chromosome"/>
</dbReference>